<accession>A0ABP5TBC0</accession>
<dbReference type="PANTHER" id="PTHR44791:SF1">
    <property type="entry name" value="TELOMERASE PROTEIN COMPONENT 1"/>
    <property type="match status" value="1"/>
</dbReference>
<keyword evidence="4" id="KW-1185">Reference proteome</keyword>
<sequence length="532" mass="57995">MSLPMRRVEAMSKFNTTATRAASGTGPIISEQRPSGTTHEGGVGYARDVKSELFLLAVANMVGEATFYEAANGRDSRYTELVRAVAVEDPDWTSRFLRWLRAGANMRSASLVGGLEAARAMLAAGLPGGRQVVASVLQRADEPGEALAYWTSRYGRKIPMPVKNGVADAAVRLYSERSLLKYDTVSKGWRFGDVIDMTHPKPAAPWQGDLFKVALDWRPCRDDVTVPGTLSTLIANLQLRLDAVADPAVLLDPERLAEAGWTWENALSLAGGRVDKARLWEALIPSMGYMALLRNLRNFDEAGVSDQVADQVAVRLADPEQVAKSRQFPFRFYAAHSAVQSLRWGNALEKALRASLANVPALPGRTLVLVDQSPSMFPGYGFSTAQQNRDISNADLAKLFGAAVALRAADATLVGYGNTSARVPFAKGEAVLRLMGKFQMIDGTDTFGAIAQHFDRHDRVVIVTDEQNQPGRYRTIDDVLPRTVPAYVWNIGGYQVGSTASGRNRWTFGGLTDAGFQMIPLLEAGRDGEWPF</sequence>
<evidence type="ECO:0000313" key="4">
    <source>
        <dbReference type="Proteomes" id="UP001501444"/>
    </source>
</evidence>
<evidence type="ECO:0000259" key="2">
    <source>
        <dbReference type="PROSITE" id="PS50988"/>
    </source>
</evidence>
<dbReference type="InterPro" id="IPR008858">
    <property type="entry name" value="TROVE_dom"/>
</dbReference>
<dbReference type="Proteomes" id="UP001501444">
    <property type="component" value="Unassembled WGS sequence"/>
</dbReference>
<feature type="domain" description="TROVE" evidence="2">
    <location>
        <begin position="36"/>
        <end position="364"/>
    </location>
</feature>
<dbReference type="InterPro" id="IPR036465">
    <property type="entry name" value="vWFA_dom_sf"/>
</dbReference>
<dbReference type="SUPFAM" id="SSF53300">
    <property type="entry name" value="vWA-like"/>
    <property type="match status" value="1"/>
</dbReference>
<dbReference type="EMBL" id="BAAARV010000025">
    <property type="protein sequence ID" value="GAA2347190.1"/>
    <property type="molecule type" value="Genomic_DNA"/>
</dbReference>
<dbReference type="InterPro" id="IPR052652">
    <property type="entry name" value="Telomerase_Complex_Comp"/>
</dbReference>
<reference evidence="4" key="1">
    <citation type="journal article" date="2019" name="Int. J. Syst. Evol. Microbiol.">
        <title>The Global Catalogue of Microorganisms (GCM) 10K type strain sequencing project: providing services to taxonomists for standard genome sequencing and annotation.</title>
        <authorList>
            <consortium name="The Broad Institute Genomics Platform"/>
            <consortium name="The Broad Institute Genome Sequencing Center for Infectious Disease"/>
            <person name="Wu L."/>
            <person name="Ma J."/>
        </authorList>
    </citation>
    <scope>NUCLEOTIDE SEQUENCE [LARGE SCALE GENOMIC DNA]</scope>
    <source>
        <strain evidence="4">JCM 3272</strain>
    </source>
</reference>
<gene>
    <name evidence="3" type="ORF">GCM10010170_034540</name>
</gene>
<feature type="region of interest" description="Disordered" evidence="1">
    <location>
        <begin position="14"/>
        <end position="42"/>
    </location>
</feature>
<organism evidence="3 4">
    <name type="scientific">Dactylosporangium salmoneum</name>
    <dbReference type="NCBI Taxonomy" id="53361"/>
    <lineage>
        <taxon>Bacteria</taxon>
        <taxon>Bacillati</taxon>
        <taxon>Actinomycetota</taxon>
        <taxon>Actinomycetes</taxon>
        <taxon>Micromonosporales</taxon>
        <taxon>Micromonosporaceae</taxon>
        <taxon>Dactylosporangium</taxon>
    </lineage>
</organism>
<name>A0ABP5TBC0_9ACTN</name>
<dbReference type="SUPFAM" id="SSF140864">
    <property type="entry name" value="TROVE domain-like"/>
    <property type="match status" value="1"/>
</dbReference>
<comment type="caution">
    <text evidence="3">The sequence shown here is derived from an EMBL/GenBank/DDBJ whole genome shotgun (WGS) entry which is preliminary data.</text>
</comment>
<dbReference type="PROSITE" id="PS50988">
    <property type="entry name" value="TROVE"/>
    <property type="match status" value="1"/>
</dbReference>
<dbReference type="Pfam" id="PF05731">
    <property type="entry name" value="TROVE"/>
    <property type="match status" value="1"/>
</dbReference>
<evidence type="ECO:0000256" key="1">
    <source>
        <dbReference type="SAM" id="MobiDB-lite"/>
    </source>
</evidence>
<proteinExistence type="predicted"/>
<protein>
    <submittedName>
        <fullName evidence="3">TROVE domain-containing protein</fullName>
    </submittedName>
</protein>
<evidence type="ECO:0000313" key="3">
    <source>
        <dbReference type="EMBL" id="GAA2347190.1"/>
    </source>
</evidence>
<dbReference type="PANTHER" id="PTHR44791">
    <property type="entry name" value="TELOMERASE PROTEIN COMPONENT 1 TEP1"/>
    <property type="match status" value="1"/>
</dbReference>
<dbReference type="Gene3D" id="3.40.50.410">
    <property type="entry name" value="von Willebrand factor, type A domain"/>
    <property type="match status" value="1"/>
</dbReference>
<dbReference type="InterPro" id="IPR037214">
    <property type="entry name" value="TROVE_dom_sf"/>
</dbReference>